<evidence type="ECO:0000313" key="2">
    <source>
        <dbReference type="Proteomes" id="UP000664477"/>
    </source>
</evidence>
<protein>
    <submittedName>
        <fullName evidence="1">Uncharacterized protein</fullName>
    </submittedName>
</protein>
<evidence type="ECO:0000313" key="1">
    <source>
        <dbReference type="EMBL" id="MBO1916229.1"/>
    </source>
</evidence>
<sequence length="44" mass="5049">MAQDYARHKAANMATDEITHWLSKAGNARLNINLDKNCQLRHLN</sequence>
<comment type="caution">
    <text evidence="1">The sequence shown here is derived from an EMBL/GenBank/DDBJ whole genome shotgun (WGS) entry which is preliminary data.</text>
</comment>
<name>A0A939NF10_PRORE</name>
<dbReference type="Proteomes" id="UP000664477">
    <property type="component" value="Unassembled WGS sequence"/>
</dbReference>
<proteinExistence type="predicted"/>
<dbReference type="AlphaFoldDB" id="A0A939NF10"/>
<reference evidence="1" key="1">
    <citation type="submission" date="2021-03" db="EMBL/GenBank/DDBJ databases">
        <title>Molecular epidemiology and mechanisms of colistin and carbapenem resistance in Enterobacteriaceae from clinical isolates, the environment and porcine samples in Pretoria, South Africa.</title>
        <authorList>
            <person name="Bogoshi D."/>
            <person name="Mbelle N.M."/>
            <person name="Naidoo V."/>
            <person name="Osei Sekyere J."/>
        </authorList>
    </citation>
    <scope>NUCLEOTIDE SEQUENCE</scope>
    <source>
        <strain evidence="1">C052</strain>
    </source>
</reference>
<organism evidence="1 2">
    <name type="scientific">Providencia rettgeri</name>
    <dbReference type="NCBI Taxonomy" id="587"/>
    <lineage>
        <taxon>Bacteria</taxon>
        <taxon>Pseudomonadati</taxon>
        <taxon>Pseudomonadota</taxon>
        <taxon>Gammaproteobacteria</taxon>
        <taxon>Enterobacterales</taxon>
        <taxon>Morganellaceae</taxon>
        <taxon>Providencia</taxon>
    </lineage>
</organism>
<dbReference type="EMBL" id="JAGETQ010000052">
    <property type="protein sequence ID" value="MBO1916229.1"/>
    <property type="molecule type" value="Genomic_DNA"/>
</dbReference>
<accession>A0A939NF10</accession>
<gene>
    <name evidence="1" type="ORF">J4727_10785</name>
</gene>